<dbReference type="Gene3D" id="3.30.160.60">
    <property type="entry name" value="Classic Zinc Finger"/>
    <property type="match status" value="1"/>
</dbReference>
<dbReference type="SMART" id="SM00355">
    <property type="entry name" value="ZnF_C2H2"/>
    <property type="match status" value="3"/>
</dbReference>
<comment type="caution">
    <text evidence="2">The sequence shown here is derived from an EMBL/GenBank/DDBJ whole genome shotgun (WGS) entry which is preliminary data.</text>
</comment>
<evidence type="ECO:0000313" key="2">
    <source>
        <dbReference type="EMBL" id="GMR34826.1"/>
    </source>
</evidence>
<accession>A0AAN4Z9B8</accession>
<dbReference type="InterPro" id="IPR013087">
    <property type="entry name" value="Znf_C2H2_type"/>
</dbReference>
<sequence length="102" mass="11804">ALYTIVRADVFRCSTCYMSCGTKLSLEAHMNKAHIIATCPKCDFQCEGRDALKKHYKILHAPYACLTCRKHFPENSLLMEHLEEIRDTFVNSSGDNRRRSYE</sequence>
<name>A0AAN4Z9B8_9BILA</name>
<dbReference type="Pfam" id="PF00096">
    <property type="entry name" value="zf-C2H2"/>
    <property type="match status" value="1"/>
</dbReference>
<dbReference type="Proteomes" id="UP001328107">
    <property type="component" value="Unassembled WGS sequence"/>
</dbReference>
<dbReference type="PROSITE" id="PS00028">
    <property type="entry name" value="ZINC_FINGER_C2H2_1"/>
    <property type="match status" value="1"/>
</dbReference>
<keyword evidence="3" id="KW-1185">Reference proteome</keyword>
<evidence type="ECO:0000259" key="1">
    <source>
        <dbReference type="PROSITE" id="PS00028"/>
    </source>
</evidence>
<dbReference type="AlphaFoldDB" id="A0AAN4Z9B8"/>
<dbReference type="EMBL" id="BTRK01000002">
    <property type="protein sequence ID" value="GMR34826.1"/>
    <property type="molecule type" value="Genomic_DNA"/>
</dbReference>
<feature type="domain" description="C2H2-type" evidence="1">
    <location>
        <begin position="13"/>
        <end position="34"/>
    </location>
</feature>
<gene>
    <name evidence="2" type="ORF">PMAYCL1PPCAC_05021</name>
</gene>
<protein>
    <recommendedName>
        <fullName evidence="1">C2H2-type domain-containing protein</fullName>
    </recommendedName>
</protein>
<feature type="non-terminal residue" evidence="2">
    <location>
        <position position="1"/>
    </location>
</feature>
<evidence type="ECO:0000313" key="3">
    <source>
        <dbReference type="Proteomes" id="UP001328107"/>
    </source>
</evidence>
<reference evidence="3" key="1">
    <citation type="submission" date="2022-10" db="EMBL/GenBank/DDBJ databases">
        <title>Genome assembly of Pristionchus species.</title>
        <authorList>
            <person name="Yoshida K."/>
            <person name="Sommer R.J."/>
        </authorList>
    </citation>
    <scope>NUCLEOTIDE SEQUENCE [LARGE SCALE GENOMIC DNA]</scope>
    <source>
        <strain evidence="3">RS5460</strain>
    </source>
</reference>
<organism evidence="2 3">
    <name type="scientific">Pristionchus mayeri</name>
    <dbReference type="NCBI Taxonomy" id="1317129"/>
    <lineage>
        <taxon>Eukaryota</taxon>
        <taxon>Metazoa</taxon>
        <taxon>Ecdysozoa</taxon>
        <taxon>Nematoda</taxon>
        <taxon>Chromadorea</taxon>
        <taxon>Rhabditida</taxon>
        <taxon>Rhabditina</taxon>
        <taxon>Diplogasteromorpha</taxon>
        <taxon>Diplogasteroidea</taxon>
        <taxon>Neodiplogasteridae</taxon>
        <taxon>Pristionchus</taxon>
    </lineage>
</organism>
<proteinExistence type="predicted"/>